<evidence type="ECO:0000256" key="10">
    <source>
        <dbReference type="ARBA" id="ARBA00023136"/>
    </source>
</evidence>
<feature type="transmembrane region" description="Helical" evidence="13">
    <location>
        <begin position="284"/>
        <end position="306"/>
    </location>
</feature>
<keyword evidence="8 13" id="KW-0812">Transmembrane</keyword>
<dbReference type="GO" id="GO:0032153">
    <property type="term" value="C:cell division site"/>
    <property type="evidence" value="ECO:0007669"/>
    <property type="project" value="TreeGrafter"/>
</dbReference>
<feature type="domain" description="FtsX extracellular" evidence="15">
    <location>
        <begin position="74"/>
        <end position="161"/>
    </location>
</feature>
<dbReference type="RefSeq" id="WP_011098345.1">
    <property type="nucleotide sequence ID" value="NZ_CP006696.1"/>
</dbReference>
<dbReference type="InterPro" id="IPR004513">
    <property type="entry name" value="FtsX"/>
</dbReference>
<evidence type="ECO:0000256" key="13">
    <source>
        <dbReference type="SAM" id="Phobius"/>
    </source>
</evidence>
<evidence type="ECO:0000256" key="5">
    <source>
        <dbReference type="ARBA" id="ARBA00022475"/>
    </source>
</evidence>
<dbReference type="Pfam" id="PF02687">
    <property type="entry name" value="FtsX"/>
    <property type="match status" value="1"/>
</dbReference>
<accession>A0A060GXH7</accession>
<gene>
    <name evidence="16" type="ORF">D934_00455</name>
</gene>
<dbReference type="GeneID" id="93905913"/>
<dbReference type="GO" id="GO:0005886">
    <property type="term" value="C:plasma membrane"/>
    <property type="evidence" value="ECO:0007669"/>
    <property type="project" value="UniProtKB-SubCell"/>
</dbReference>
<dbReference type="EMBL" id="CP006696">
    <property type="protein sequence ID" value="AIC09164.1"/>
    <property type="molecule type" value="Genomic_DNA"/>
</dbReference>
<feature type="transmembrane region" description="Helical" evidence="13">
    <location>
        <begin position="238"/>
        <end position="264"/>
    </location>
</feature>
<dbReference type="InterPro" id="IPR003838">
    <property type="entry name" value="ABC3_permease_C"/>
</dbReference>
<evidence type="ECO:0000313" key="16">
    <source>
        <dbReference type="EMBL" id="AIC09164.1"/>
    </source>
</evidence>
<evidence type="ECO:0000256" key="3">
    <source>
        <dbReference type="ARBA" id="ARBA00011160"/>
    </source>
</evidence>
<organism evidence="16 17">
    <name type="scientific">Xylella fastidiosa subsp. sandyi Ann-1</name>
    <dbReference type="NCBI Taxonomy" id="155920"/>
    <lineage>
        <taxon>Bacteria</taxon>
        <taxon>Pseudomonadati</taxon>
        <taxon>Pseudomonadota</taxon>
        <taxon>Gammaproteobacteria</taxon>
        <taxon>Lysobacterales</taxon>
        <taxon>Lysobacteraceae</taxon>
        <taxon>Xylella</taxon>
    </lineage>
</organism>
<dbReference type="PANTHER" id="PTHR47755:SF1">
    <property type="entry name" value="CELL DIVISION PROTEIN FTSX"/>
    <property type="match status" value="1"/>
</dbReference>
<comment type="similarity">
    <text evidence="2 12">Belongs to the ABC-4 integral membrane protein family. FtsX subfamily.</text>
</comment>
<dbReference type="PIRSF" id="PIRSF003097">
    <property type="entry name" value="FtsX"/>
    <property type="match status" value="1"/>
</dbReference>
<reference evidence="16 17" key="1">
    <citation type="submission" date="2013-08" db="EMBL/GenBank/DDBJ databases">
        <authorList>
            <person name="Stouthamer R."/>
            <person name="Nunney L."/>
        </authorList>
    </citation>
    <scope>NUCLEOTIDE SEQUENCE [LARGE SCALE GENOMIC DNA]</scope>
    <source>
        <strain evidence="17">ann-1</strain>
    </source>
</reference>
<evidence type="ECO:0000259" key="15">
    <source>
        <dbReference type="Pfam" id="PF18075"/>
    </source>
</evidence>
<dbReference type="NCBIfam" id="TIGR00439">
    <property type="entry name" value="FtsX_Gneg"/>
    <property type="match status" value="1"/>
</dbReference>
<keyword evidence="7 12" id="KW-0132">Cell division</keyword>
<dbReference type="HOGENOM" id="CLU_073546_0_0_6"/>
<dbReference type="Pfam" id="PF18075">
    <property type="entry name" value="FtsX_ECD"/>
    <property type="match status" value="1"/>
</dbReference>
<evidence type="ECO:0000259" key="14">
    <source>
        <dbReference type="Pfam" id="PF02687"/>
    </source>
</evidence>
<comment type="subcellular location">
    <subcellularLocation>
        <location evidence="1">Cell inner membrane</location>
        <topology evidence="1">Multi-pass membrane protein</topology>
    </subcellularLocation>
</comment>
<comment type="subunit">
    <text evidence="3">Forms a membrane-associated complex with FtsE.</text>
</comment>
<evidence type="ECO:0000256" key="11">
    <source>
        <dbReference type="ARBA" id="ARBA00023306"/>
    </source>
</evidence>
<evidence type="ECO:0000256" key="6">
    <source>
        <dbReference type="ARBA" id="ARBA00022519"/>
    </source>
</evidence>
<keyword evidence="10 12" id="KW-0472">Membrane</keyword>
<comment type="function">
    <text evidence="12">Part of the ABC transporter FtsEX involved in cellular division.</text>
</comment>
<dbReference type="InterPro" id="IPR040690">
    <property type="entry name" value="FtsX_ECD"/>
</dbReference>
<evidence type="ECO:0000256" key="12">
    <source>
        <dbReference type="PIRNR" id="PIRNR003097"/>
    </source>
</evidence>
<proteinExistence type="inferred from homology"/>
<evidence type="ECO:0000313" key="17">
    <source>
        <dbReference type="Proteomes" id="UP000027215"/>
    </source>
</evidence>
<feature type="transmembrane region" description="Helical" evidence="13">
    <location>
        <begin position="36"/>
        <end position="59"/>
    </location>
</feature>
<evidence type="ECO:0000256" key="8">
    <source>
        <dbReference type="ARBA" id="ARBA00022692"/>
    </source>
</evidence>
<dbReference type="PANTHER" id="PTHR47755">
    <property type="entry name" value="CELL DIVISION PROTEIN FTSX"/>
    <property type="match status" value="1"/>
</dbReference>
<dbReference type="GO" id="GO:0051301">
    <property type="term" value="P:cell division"/>
    <property type="evidence" value="ECO:0007669"/>
    <property type="project" value="UniProtKB-KW"/>
</dbReference>
<dbReference type="KEGG" id="xfs:D934_00455"/>
<dbReference type="Gene3D" id="3.30.70.3040">
    <property type="match status" value="1"/>
</dbReference>
<dbReference type="Proteomes" id="UP000027215">
    <property type="component" value="Chromosome"/>
</dbReference>
<keyword evidence="9 13" id="KW-1133">Transmembrane helix</keyword>
<evidence type="ECO:0000256" key="4">
    <source>
        <dbReference type="ARBA" id="ARBA00021907"/>
    </source>
</evidence>
<evidence type="ECO:0000256" key="2">
    <source>
        <dbReference type="ARBA" id="ARBA00007379"/>
    </source>
</evidence>
<feature type="domain" description="ABC3 transporter permease C-terminal" evidence="14">
    <location>
        <begin position="187"/>
        <end position="307"/>
    </location>
</feature>
<evidence type="ECO:0000256" key="1">
    <source>
        <dbReference type="ARBA" id="ARBA00004429"/>
    </source>
</evidence>
<keyword evidence="5 12" id="KW-1003">Cell membrane</keyword>
<keyword evidence="11 12" id="KW-0131">Cell cycle</keyword>
<feature type="transmembrane region" description="Helical" evidence="13">
    <location>
        <begin position="183"/>
        <end position="204"/>
    </location>
</feature>
<protein>
    <recommendedName>
        <fullName evidence="4 12">Cell division protein FtsX</fullName>
    </recommendedName>
</protein>
<name>A0A060GXH7_XYLFS</name>
<evidence type="ECO:0000256" key="7">
    <source>
        <dbReference type="ARBA" id="ARBA00022618"/>
    </source>
</evidence>
<keyword evidence="6 12" id="KW-0997">Cell inner membrane</keyword>
<dbReference type="AlphaFoldDB" id="A0A060GXH7"/>
<dbReference type="InterPro" id="IPR047590">
    <property type="entry name" value="FtsX_proteobact-type"/>
</dbReference>
<sequence length="312" mass="33810">MNKSAINAADSRLGAWVGYHIHSIAFSFHCVMRKPLATLLTVMALTLALALPLGLSIVLGNLRVLADSVQQSRQINLFLKTKVDVVAAQRLAEKLRGRPDVAVVVVRTPEQGLAELREGAKLGEAIDALGKNPLPSLLVVIPSLSAVDSEVARVLQALPEADLVQYDVLWQRRLDAWLGLGQYLVHILSALLGFGAVMVVGNTVRLDIQSRRHEIAVLHLLGASDGFIRRPYLYLGTWYCLAASLAAFGLLGLIGVVLRAPLMVLTDSYNSRFALHGLGISEGVMILGGILLLGWLGVWLVTGHFLRQMRPA</sequence>
<dbReference type="PATRIC" id="fig|155920.8.peg.115"/>
<evidence type="ECO:0000256" key="9">
    <source>
        <dbReference type="ARBA" id="ARBA00022989"/>
    </source>
</evidence>